<sequence length="524" mass="58493">MGSRTGTRPKRVYSKARLQRALDVYHRASLRLISTRHTQERHLREDYQFRRVNSGWNFAQAISWYDDDSSDEYCPTTAKKRRLPVRKIPKAKRIKHEARPTNPASSPEARDGSCRSLVTLKLTSSAGRALLSDIANKEGTGSGTRSGADGDLREGVSKGSVQPGPVWDGITLETRDQESDKICGGTNRSGFKRNRNVSLRSEGPTEFKNPSKVCYANTSRLTCEQGQIEAAAPVERSLPKEARTGDTLVNRPTATSHCPSAPAQPTPIQIIRAAAVEIQQARDILAGLSRENPIVLDSPRSSPEASPQNEESTFRTFTISTPWAHPINFKYLESLNKPCHFCEDFRYGIFGYGVISVEVIQFMEQPELQEMGNGHRAKGKEATRMCVNCSLKRLHISRCKVHSMRRFAHRSEELHRKYITQLTGDSYPQGPALRHGVYPTCSLCSNAALWSCCADQRVDKYLRKLNDGKGKGCGLVLCDSCAGQVRMDRGVLKRTTVQEVDGYDCRRADMEFLFAGSLLHKAWA</sequence>
<dbReference type="VEuPathDB" id="FungiDB:Z517_07587"/>
<dbReference type="HOGENOM" id="CLU_485737_0_0_1"/>
<organism evidence="2 3">
    <name type="scientific">Fonsecaea pedrosoi CBS 271.37</name>
    <dbReference type="NCBI Taxonomy" id="1442368"/>
    <lineage>
        <taxon>Eukaryota</taxon>
        <taxon>Fungi</taxon>
        <taxon>Dikarya</taxon>
        <taxon>Ascomycota</taxon>
        <taxon>Pezizomycotina</taxon>
        <taxon>Eurotiomycetes</taxon>
        <taxon>Chaetothyriomycetidae</taxon>
        <taxon>Chaetothyriales</taxon>
        <taxon>Herpotrichiellaceae</taxon>
        <taxon>Fonsecaea</taxon>
    </lineage>
</organism>
<name>A0A0D2GZ77_9EURO</name>
<feature type="region of interest" description="Disordered" evidence="1">
    <location>
        <begin position="89"/>
        <end position="113"/>
    </location>
</feature>
<dbReference type="EMBL" id="KN846973">
    <property type="protein sequence ID" value="KIW77754.1"/>
    <property type="molecule type" value="Genomic_DNA"/>
</dbReference>
<protein>
    <submittedName>
        <fullName evidence="2">Uncharacterized protein</fullName>
    </submittedName>
</protein>
<dbReference type="OrthoDB" id="5303703at2759"/>
<gene>
    <name evidence="2" type="ORF">Z517_07587</name>
</gene>
<dbReference type="RefSeq" id="XP_013281562.1">
    <property type="nucleotide sequence ID" value="XM_013426108.1"/>
</dbReference>
<evidence type="ECO:0000313" key="2">
    <source>
        <dbReference type="EMBL" id="KIW77754.1"/>
    </source>
</evidence>
<dbReference type="GeneID" id="25307077"/>
<proteinExistence type="predicted"/>
<keyword evidence="3" id="KW-1185">Reference proteome</keyword>
<feature type="region of interest" description="Disordered" evidence="1">
    <location>
        <begin position="134"/>
        <end position="168"/>
    </location>
</feature>
<reference evidence="2 3" key="1">
    <citation type="submission" date="2015-01" db="EMBL/GenBank/DDBJ databases">
        <title>The Genome Sequence of Fonsecaea pedrosoi CBS 271.37.</title>
        <authorList>
            <consortium name="The Broad Institute Genomics Platform"/>
            <person name="Cuomo C."/>
            <person name="de Hoog S."/>
            <person name="Gorbushina A."/>
            <person name="Stielow B."/>
            <person name="Teixiera M."/>
            <person name="Abouelleil A."/>
            <person name="Chapman S.B."/>
            <person name="Priest M."/>
            <person name="Young S.K."/>
            <person name="Wortman J."/>
            <person name="Nusbaum C."/>
            <person name="Birren B."/>
        </authorList>
    </citation>
    <scope>NUCLEOTIDE SEQUENCE [LARGE SCALE GENOMIC DNA]</scope>
    <source>
        <strain evidence="2 3">CBS 271.37</strain>
    </source>
</reference>
<dbReference type="STRING" id="1442368.A0A0D2GZ77"/>
<accession>A0A0D2GZ77</accession>
<dbReference type="Proteomes" id="UP000053029">
    <property type="component" value="Unassembled WGS sequence"/>
</dbReference>
<evidence type="ECO:0000313" key="3">
    <source>
        <dbReference type="Proteomes" id="UP000053029"/>
    </source>
</evidence>
<evidence type="ECO:0000256" key="1">
    <source>
        <dbReference type="SAM" id="MobiDB-lite"/>
    </source>
</evidence>
<dbReference type="AlphaFoldDB" id="A0A0D2GZ77"/>